<reference evidence="2" key="1">
    <citation type="submission" date="2023-06" db="EMBL/GenBank/DDBJ databases">
        <authorList>
            <consortium name="Lawrence Berkeley National Laboratory"/>
            <person name="Ahrendt S."/>
            <person name="Sahu N."/>
            <person name="Indic B."/>
            <person name="Wong-Bajracharya J."/>
            <person name="Merenyi Z."/>
            <person name="Ke H.-M."/>
            <person name="Monk M."/>
            <person name="Kocsube S."/>
            <person name="Drula E."/>
            <person name="Lipzen A."/>
            <person name="Balint B."/>
            <person name="Henrissat B."/>
            <person name="Andreopoulos B."/>
            <person name="Martin F.M."/>
            <person name="Harder C.B."/>
            <person name="Rigling D."/>
            <person name="Ford K.L."/>
            <person name="Foster G.D."/>
            <person name="Pangilinan J."/>
            <person name="Papanicolaou A."/>
            <person name="Barry K."/>
            <person name="LaButti K."/>
            <person name="Viragh M."/>
            <person name="Koriabine M."/>
            <person name="Yan M."/>
            <person name="Riley R."/>
            <person name="Champramary S."/>
            <person name="Plett K.L."/>
            <person name="Tsai I.J."/>
            <person name="Slot J."/>
            <person name="Sipos G."/>
            <person name="Plett J."/>
            <person name="Nagy L.G."/>
            <person name="Grigoriev I.V."/>
        </authorList>
    </citation>
    <scope>NUCLEOTIDE SEQUENCE</scope>
    <source>
        <strain evidence="2">CCBAS 213</strain>
    </source>
</reference>
<evidence type="ECO:0000313" key="2">
    <source>
        <dbReference type="EMBL" id="KAK0466898.1"/>
    </source>
</evidence>
<proteinExistence type="predicted"/>
<dbReference type="AlphaFoldDB" id="A0AA39NK01"/>
<dbReference type="GeneID" id="85360060"/>
<protein>
    <submittedName>
        <fullName evidence="2">Uncharacterized protein</fullName>
    </submittedName>
</protein>
<sequence>MSTRSRSSWVGTTKEQQEFLEPYIAYYRRLKADACKHPKPYSVFQSQLWLLWKDRFRAQLQLPDPTDKDACKHWYACRQKDLAAIIRTLEMWEPFYAAGRKREMAQRVKIRAKVAKAAKAAAQTRSNGQEEGVSGVRRSERMPKPRKLVDNVESELA</sequence>
<dbReference type="RefSeq" id="XP_060337490.1">
    <property type="nucleotide sequence ID" value="XM_060476512.1"/>
</dbReference>
<feature type="compositionally biased region" description="Basic and acidic residues" evidence="1">
    <location>
        <begin position="137"/>
        <end position="150"/>
    </location>
</feature>
<evidence type="ECO:0000313" key="3">
    <source>
        <dbReference type="Proteomes" id="UP001175211"/>
    </source>
</evidence>
<evidence type="ECO:0000256" key="1">
    <source>
        <dbReference type="SAM" id="MobiDB-lite"/>
    </source>
</evidence>
<organism evidence="2 3">
    <name type="scientific">Armillaria tabescens</name>
    <name type="common">Ringless honey mushroom</name>
    <name type="synonym">Agaricus tabescens</name>
    <dbReference type="NCBI Taxonomy" id="1929756"/>
    <lineage>
        <taxon>Eukaryota</taxon>
        <taxon>Fungi</taxon>
        <taxon>Dikarya</taxon>
        <taxon>Basidiomycota</taxon>
        <taxon>Agaricomycotina</taxon>
        <taxon>Agaricomycetes</taxon>
        <taxon>Agaricomycetidae</taxon>
        <taxon>Agaricales</taxon>
        <taxon>Marasmiineae</taxon>
        <taxon>Physalacriaceae</taxon>
        <taxon>Desarmillaria</taxon>
    </lineage>
</organism>
<dbReference type="Proteomes" id="UP001175211">
    <property type="component" value="Unassembled WGS sequence"/>
</dbReference>
<gene>
    <name evidence="2" type="ORF">EV420DRAFT_1635932</name>
</gene>
<name>A0AA39NK01_ARMTA</name>
<keyword evidence="3" id="KW-1185">Reference proteome</keyword>
<comment type="caution">
    <text evidence="2">The sequence shown here is derived from an EMBL/GenBank/DDBJ whole genome shotgun (WGS) entry which is preliminary data.</text>
</comment>
<accession>A0AA39NK01</accession>
<dbReference type="EMBL" id="JAUEPS010000003">
    <property type="protein sequence ID" value="KAK0466898.1"/>
    <property type="molecule type" value="Genomic_DNA"/>
</dbReference>
<feature type="region of interest" description="Disordered" evidence="1">
    <location>
        <begin position="119"/>
        <end position="157"/>
    </location>
</feature>